<dbReference type="SUPFAM" id="SSF53098">
    <property type="entry name" value="Ribonuclease H-like"/>
    <property type="match status" value="1"/>
</dbReference>
<feature type="region of interest" description="Disordered" evidence="6">
    <location>
        <begin position="1"/>
        <end position="34"/>
    </location>
</feature>
<dbReference type="GO" id="GO:0004803">
    <property type="term" value="F:transposase activity"/>
    <property type="evidence" value="ECO:0007669"/>
    <property type="project" value="InterPro"/>
</dbReference>
<dbReference type="GO" id="GO:0015074">
    <property type="term" value="P:DNA integration"/>
    <property type="evidence" value="ECO:0007669"/>
    <property type="project" value="InterPro"/>
</dbReference>
<dbReference type="EMBL" id="PEBK01000011">
    <property type="protein sequence ID" value="PJM74511.1"/>
    <property type="molecule type" value="Genomic_DNA"/>
</dbReference>
<dbReference type="AlphaFoldDB" id="A0A2M9HCI6"/>
<dbReference type="GO" id="GO:0005829">
    <property type="term" value="C:cytosol"/>
    <property type="evidence" value="ECO:0007669"/>
    <property type="project" value="TreeGrafter"/>
</dbReference>
<evidence type="ECO:0000256" key="6">
    <source>
        <dbReference type="SAM" id="MobiDB-lite"/>
    </source>
</evidence>
<protein>
    <submittedName>
        <fullName evidence="8">IS30 family transposase</fullName>
    </submittedName>
</protein>
<dbReference type="SUPFAM" id="SSF46689">
    <property type="entry name" value="Homeodomain-like"/>
    <property type="match status" value="1"/>
</dbReference>
<comment type="function">
    <text evidence="1">Required for the transposition of the insertion element.</text>
</comment>
<feature type="compositionally biased region" description="Basic and acidic residues" evidence="6">
    <location>
        <begin position="14"/>
        <end position="25"/>
    </location>
</feature>
<comment type="similarity">
    <text evidence="2">Belongs to the transposase IS30 family.</text>
</comment>
<name>A0A2M9HCI6_9BIFI</name>
<organism evidence="8 9">
    <name type="scientific">Bifidobacterium simiarum</name>
    <dbReference type="NCBI Taxonomy" id="2045441"/>
    <lineage>
        <taxon>Bacteria</taxon>
        <taxon>Bacillati</taxon>
        <taxon>Actinomycetota</taxon>
        <taxon>Actinomycetes</taxon>
        <taxon>Bifidobacteriales</taxon>
        <taxon>Bifidobacteriaceae</taxon>
        <taxon>Bifidobacterium</taxon>
    </lineage>
</organism>
<dbReference type="PROSITE" id="PS01043">
    <property type="entry name" value="TRANSPOSASE_IS30"/>
    <property type="match status" value="1"/>
</dbReference>
<dbReference type="InterPro" id="IPR053392">
    <property type="entry name" value="Transposase_IS30-like"/>
</dbReference>
<dbReference type="InterPro" id="IPR036397">
    <property type="entry name" value="RNaseH_sf"/>
</dbReference>
<keyword evidence="4" id="KW-0238">DNA-binding</keyword>
<keyword evidence="5" id="KW-0233">DNA recombination</keyword>
<dbReference type="Pfam" id="PF13936">
    <property type="entry name" value="HTH_38"/>
    <property type="match status" value="1"/>
</dbReference>
<evidence type="ECO:0000256" key="3">
    <source>
        <dbReference type="ARBA" id="ARBA00022578"/>
    </source>
</evidence>
<sequence length="359" mass="40247">MTNEKPPVTHLKRQSHDHGHGEGPDAAKPISPRYLSPDERIGIADWRLAGASVREIARRLGRPASTAGREIRRNADPGTGAYEPYRAQRTSAARRARPKTARVRAVPGLLGYIREGLASHWSPEQIARRLRIDFPDNGDMHVCAETIYQAIYVQARGEPGRDVARALRGGRATRRPRGGDVRRPRFREPMLMISQRPAEAEDRAVPGHWEGDLIMGANNRSEIGTLVERSTRFLILLHLPDGHDAEHVRRAIVGQMRRLPKHLRNSLTWGQGGELALHGRISAALDMDVYFCDPHSPWQRGTNENTNGLLRQYFPKGTDLSGYSQAYLDAVAEEMNDRPRKTLGFRKPSEVMLDLLDAA</sequence>
<accession>A0A2M9HCI6</accession>
<keyword evidence="9" id="KW-1185">Reference proteome</keyword>
<evidence type="ECO:0000313" key="8">
    <source>
        <dbReference type="EMBL" id="PJM74511.1"/>
    </source>
</evidence>
<feature type="domain" description="Integrase catalytic" evidence="7">
    <location>
        <begin position="193"/>
        <end position="356"/>
    </location>
</feature>
<evidence type="ECO:0000259" key="7">
    <source>
        <dbReference type="PROSITE" id="PS50994"/>
    </source>
</evidence>
<dbReference type="GO" id="GO:0006313">
    <property type="term" value="P:DNA transposition"/>
    <property type="evidence" value="ECO:0007669"/>
    <property type="project" value="InterPro"/>
</dbReference>
<dbReference type="GO" id="GO:0003677">
    <property type="term" value="F:DNA binding"/>
    <property type="evidence" value="ECO:0007669"/>
    <property type="project" value="UniProtKB-KW"/>
</dbReference>
<comment type="caution">
    <text evidence="8">The sequence shown here is derived from an EMBL/GenBank/DDBJ whole genome shotgun (WGS) entry which is preliminary data.</text>
</comment>
<dbReference type="NCBIfam" id="NF033563">
    <property type="entry name" value="transpos_IS30"/>
    <property type="match status" value="1"/>
</dbReference>
<evidence type="ECO:0000256" key="2">
    <source>
        <dbReference type="ARBA" id="ARBA00006363"/>
    </source>
</evidence>
<evidence type="ECO:0000256" key="5">
    <source>
        <dbReference type="ARBA" id="ARBA00023172"/>
    </source>
</evidence>
<dbReference type="PANTHER" id="PTHR10948:SF23">
    <property type="entry name" value="TRANSPOSASE INSI FOR INSERTION SEQUENCE ELEMENT IS30A-RELATED"/>
    <property type="match status" value="1"/>
</dbReference>
<reference evidence="8 9" key="1">
    <citation type="submission" date="2017-10" db="EMBL/GenBank/DDBJ databases">
        <title>Draft genome sequences of strains TRE 1, TRE 9, TRE H and TRI 7, isolated from tamarins, belonging to four potential novel Bifidobacterium species.</title>
        <authorList>
            <person name="Mattarelli P."/>
            <person name="Modesto M."/>
            <person name="Puglisi E."/>
            <person name="Morelli L."/>
            <person name="Spezio C."/>
            <person name="Bonetti A."/>
            <person name="Sandri C."/>
        </authorList>
    </citation>
    <scope>NUCLEOTIDE SEQUENCE [LARGE SCALE GENOMIC DNA]</scope>
    <source>
        <strain evidence="9">TRI7</strain>
    </source>
</reference>
<dbReference type="PROSITE" id="PS50994">
    <property type="entry name" value="INTEGRASE"/>
    <property type="match status" value="1"/>
</dbReference>
<proteinExistence type="inferred from homology"/>
<dbReference type="Proteomes" id="UP000231451">
    <property type="component" value="Unassembled WGS sequence"/>
</dbReference>
<dbReference type="Gene3D" id="3.30.420.10">
    <property type="entry name" value="Ribonuclease H-like superfamily/Ribonuclease H"/>
    <property type="match status" value="1"/>
</dbReference>
<dbReference type="InterPro" id="IPR001598">
    <property type="entry name" value="Transposase_IS30_CS"/>
</dbReference>
<gene>
    <name evidence="8" type="ORF">CSQ87_09485</name>
</gene>
<dbReference type="InterPro" id="IPR051917">
    <property type="entry name" value="Transposase-Integrase"/>
</dbReference>
<dbReference type="InterPro" id="IPR009057">
    <property type="entry name" value="Homeodomain-like_sf"/>
</dbReference>
<dbReference type="InterPro" id="IPR025246">
    <property type="entry name" value="IS30-like_HTH"/>
</dbReference>
<evidence type="ECO:0000256" key="4">
    <source>
        <dbReference type="ARBA" id="ARBA00023125"/>
    </source>
</evidence>
<dbReference type="InterPro" id="IPR001584">
    <property type="entry name" value="Integrase_cat-core"/>
</dbReference>
<evidence type="ECO:0000313" key="9">
    <source>
        <dbReference type="Proteomes" id="UP000231451"/>
    </source>
</evidence>
<feature type="region of interest" description="Disordered" evidence="6">
    <location>
        <begin position="63"/>
        <end position="83"/>
    </location>
</feature>
<evidence type="ECO:0000256" key="1">
    <source>
        <dbReference type="ARBA" id="ARBA00002190"/>
    </source>
</evidence>
<dbReference type="PANTHER" id="PTHR10948">
    <property type="entry name" value="TRANSPOSASE"/>
    <property type="match status" value="1"/>
</dbReference>
<keyword evidence="3" id="KW-0815">Transposition</keyword>
<dbReference type="InterPro" id="IPR012337">
    <property type="entry name" value="RNaseH-like_sf"/>
</dbReference>